<dbReference type="AlphaFoldDB" id="A0A838ACQ6"/>
<dbReference type="RefSeq" id="WP_180893829.1">
    <property type="nucleotide sequence ID" value="NZ_JACCKD010000005.1"/>
</dbReference>
<accession>A0A838ACQ6</accession>
<keyword evidence="2" id="KW-1185">Reference proteome</keyword>
<evidence type="ECO:0000313" key="1">
    <source>
        <dbReference type="EMBL" id="MBA0127020.1"/>
    </source>
</evidence>
<sequence>MSNELPAWSQRIRSLREARGFSQYEAVQSMRKHSAKELPEQDHLLRRWKAWELGENKPGVQYAPLIAAVLGTVTAALFPPEHRNERRLEVLSATGMDTLEIVSRLSSSDVTDSTLDGVRITIDKLCSDYPYMPPDHLIAEGRQWLRRIVELQEQRLTFRQRKETLELAGWLALLVGCLEHDTGDRRAAEATRKMALKVGTDVNHGGILGWAHEMRAWFALTAGDYRGVLAATDAGQEAAGGHSVKVQLLAQEAKAWARMGRAREMEAALEKGRTLLESLPYPENTDHHFVVDPAKYDFYVMDCYRHVGGDRLARTLADHVIRTSTDFDGHERKPMRVAEAWITHGVAAARDGELDEAVSYGRRALTGGRKSLPSLALVAQDLASVLNNQYPKEAEAQAYIDELRAIHRTS</sequence>
<dbReference type="InterPro" id="IPR011990">
    <property type="entry name" value="TPR-like_helical_dom_sf"/>
</dbReference>
<protein>
    <submittedName>
        <fullName evidence="1">XRE family transcriptional regulator</fullName>
    </submittedName>
</protein>
<evidence type="ECO:0000313" key="2">
    <source>
        <dbReference type="Proteomes" id="UP000582974"/>
    </source>
</evidence>
<comment type="caution">
    <text evidence="1">The sequence shown here is derived from an EMBL/GenBank/DDBJ whole genome shotgun (WGS) entry which is preliminary data.</text>
</comment>
<name>A0A838ACQ6_9PSEU</name>
<gene>
    <name evidence="1" type="ORF">H0B56_15830</name>
</gene>
<dbReference type="Proteomes" id="UP000582974">
    <property type="component" value="Unassembled WGS sequence"/>
</dbReference>
<proteinExistence type="predicted"/>
<dbReference type="EMBL" id="JACCKD010000005">
    <property type="protein sequence ID" value="MBA0127020.1"/>
    <property type="molecule type" value="Genomic_DNA"/>
</dbReference>
<dbReference type="SUPFAM" id="SSF48452">
    <property type="entry name" value="TPR-like"/>
    <property type="match status" value="1"/>
</dbReference>
<reference evidence="1 2" key="1">
    <citation type="submission" date="2020-07" db="EMBL/GenBank/DDBJ databases">
        <title>Genome of Haloechinothrix sp.</title>
        <authorList>
            <person name="Tang S.-K."/>
            <person name="Yang L."/>
            <person name="Zhu W.-Y."/>
        </authorList>
    </citation>
    <scope>NUCLEOTIDE SEQUENCE [LARGE SCALE GENOMIC DNA]</scope>
    <source>
        <strain evidence="1 2">YIM 98757</strain>
    </source>
</reference>
<dbReference type="Gene3D" id="1.25.40.10">
    <property type="entry name" value="Tetratricopeptide repeat domain"/>
    <property type="match status" value="1"/>
</dbReference>
<organism evidence="1 2">
    <name type="scientific">Haloechinothrix aidingensis</name>
    <dbReference type="NCBI Taxonomy" id="2752311"/>
    <lineage>
        <taxon>Bacteria</taxon>
        <taxon>Bacillati</taxon>
        <taxon>Actinomycetota</taxon>
        <taxon>Actinomycetes</taxon>
        <taxon>Pseudonocardiales</taxon>
        <taxon>Pseudonocardiaceae</taxon>
        <taxon>Haloechinothrix</taxon>
    </lineage>
</organism>